<protein>
    <submittedName>
        <fullName evidence="1">Uncharacterized protein</fullName>
    </submittedName>
</protein>
<dbReference type="EMBL" id="NRRY01000010">
    <property type="protein sequence ID" value="MBK1618391.1"/>
    <property type="molecule type" value="Genomic_DNA"/>
</dbReference>
<sequence length="175" mass="18859">MEHACKETNQLVNRLLGEVNVRTKTPSDHSAWQEPQALSQPTARTAAVVQQTDDIPRHQSILFWRDIQQLIDACYHFSTTLLDGDPGAQRIAQRLQTRSVGLATLIADGYPGSASGHPTDEDPRWQGVLVEVDAVIAAIKNDLEQSLGLAAAADVTNALCAYGAASAKIALEFGD</sequence>
<reference evidence="1 2" key="1">
    <citation type="journal article" date="2020" name="Microorganisms">
        <title>Osmotic Adaptation and Compatible Solute Biosynthesis of Phototrophic Bacteria as Revealed from Genome Analyses.</title>
        <authorList>
            <person name="Imhoff J.F."/>
            <person name="Rahn T."/>
            <person name="Kunzel S."/>
            <person name="Keller A."/>
            <person name="Neulinger S.C."/>
        </authorList>
    </citation>
    <scope>NUCLEOTIDE SEQUENCE [LARGE SCALE GENOMIC DNA]</scope>
    <source>
        <strain evidence="1 2">DSM 25653</strain>
    </source>
</reference>
<accession>A0A9X1B450</accession>
<organism evidence="1 2">
    <name type="scientific">Lamprobacter modestohalophilus</name>
    <dbReference type="NCBI Taxonomy" id="1064514"/>
    <lineage>
        <taxon>Bacteria</taxon>
        <taxon>Pseudomonadati</taxon>
        <taxon>Pseudomonadota</taxon>
        <taxon>Gammaproteobacteria</taxon>
        <taxon>Chromatiales</taxon>
        <taxon>Chromatiaceae</taxon>
        <taxon>Lamprobacter</taxon>
    </lineage>
</organism>
<name>A0A9X1B450_9GAMM</name>
<comment type="caution">
    <text evidence="1">The sequence shown here is derived from an EMBL/GenBank/DDBJ whole genome shotgun (WGS) entry which is preliminary data.</text>
</comment>
<keyword evidence="2" id="KW-1185">Reference proteome</keyword>
<gene>
    <name evidence="1" type="ORF">CKO42_08055</name>
</gene>
<proteinExistence type="predicted"/>
<dbReference type="Proteomes" id="UP001138768">
    <property type="component" value="Unassembled WGS sequence"/>
</dbReference>
<evidence type="ECO:0000313" key="2">
    <source>
        <dbReference type="Proteomes" id="UP001138768"/>
    </source>
</evidence>
<evidence type="ECO:0000313" key="1">
    <source>
        <dbReference type="EMBL" id="MBK1618391.1"/>
    </source>
</evidence>
<dbReference type="AlphaFoldDB" id="A0A9X1B450"/>